<accession>A0A2P8E6B7</accession>
<dbReference type="GO" id="GO:0008234">
    <property type="term" value="F:cysteine-type peptidase activity"/>
    <property type="evidence" value="ECO:0007669"/>
    <property type="project" value="InterPro"/>
</dbReference>
<dbReference type="CDD" id="cd02258">
    <property type="entry name" value="Peptidase_C25_N"/>
    <property type="match status" value="1"/>
</dbReference>
<dbReference type="Pfam" id="PF01364">
    <property type="entry name" value="Peptidase_C25"/>
    <property type="match status" value="1"/>
</dbReference>
<dbReference type="InterPro" id="IPR001769">
    <property type="entry name" value="Gingipain"/>
</dbReference>
<dbReference type="SUPFAM" id="SSF52129">
    <property type="entry name" value="Caspase-like"/>
    <property type="match status" value="1"/>
</dbReference>
<dbReference type="Gene3D" id="2.60.40.4070">
    <property type="match status" value="1"/>
</dbReference>
<proteinExistence type="predicted"/>
<organism evidence="2 3">
    <name type="scientific">Cecembia rubra</name>
    <dbReference type="NCBI Taxonomy" id="1485585"/>
    <lineage>
        <taxon>Bacteria</taxon>
        <taxon>Pseudomonadati</taxon>
        <taxon>Bacteroidota</taxon>
        <taxon>Cytophagia</taxon>
        <taxon>Cytophagales</taxon>
        <taxon>Cyclobacteriaceae</taxon>
        <taxon>Cecembia</taxon>
    </lineage>
</organism>
<dbReference type="InterPro" id="IPR029030">
    <property type="entry name" value="Caspase-like_dom_sf"/>
</dbReference>
<dbReference type="GO" id="GO:0006508">
    <property type="term" value="P:proteolysis"/>
    <property type="evidence" value="ECO:0007669"/>
    <property type="project" value="InterPro"/>
</dbReference>
<protein>
    <submittedName>
        <fullName evidence="2">Peptidase C25-like protein</fullName>
    </submittedName>
</protein>
<evidence type="ECO:0000313" key="2">
    <source>
        <dbReference type="EMBL" id="PSL05013.1"/>
    </source>
</evidence>
<evidence type="ECO:0000313" key="3">
    <source>
        <dbReference type="Proteomes" id="UP000240708"/>
    </source>
</evidence>
<keyword evidence="3" id="KW-1185">Reference proteome</keyword>
<comment type="caution">
    <text evidence="2">The sequence shown here is derived from an EMBL/GenBank/DDBJ whole genome shotgun (WGS) entry which is preliminary data.</text>
</comment>
<dbReference type="Proteomes" id="UP000240708">
    <property type="component" value="Unassembled WGS sequence"/>
</dbReference>
<dbReference type="EMBL" id="PYGF01000004">
    <property type="protein sequence ID" value="PSL05013.1"/>
    <property type="molecule type" value="Genomic_DNA"/>
</dbReference>
<evidence type="ECO:0000259" key="1">
    <source>
        <dbReference type="Pfam" id="PF01364"/>
    </source>
</evidence>
<name>A0A2P8E6B7_9BACT</name>
<gene>
    <name evidence="2" type="ORF">CLV48_104187</name>
</gene>
<feature type="domain" description="Gingipain" evidence="1">
    <location>
        <begin position="409"/>
        <end position="780"/>
    </location>
</feature>
<dbReference type="Gene3D" id="3.40.50.1460">
    <property type="match status" value="1"/>
</dbReference>
<sequence>MIANSGSTKDGKIEMNCRYIIILMSLVLFGSVQAQNTWIDYNLTYYKIPTVENGIHRISFATLAAAGINPNSLDPRNLRMYHRGEEVSIFIQGEEDGRFDVNDFIDFYGKRNDATLDQKLFRNPDLIGNIMHNHHIDTTAFFLTITPGIPGKRMVSRSLPQGTPPVLEVYQTERMTVYSDQYNLGRVYFPGVRLAEYEEGQGWMSAPVTKSSPRNISFTGLGQIPQSGTAKLEIGLVGRSENPHLTTVSAGPTLGSVREVARYSYTDFNVLNQTIELNATDISPDGNVTVRVSSIGPESVDNISIAYVRITYPRRPQNGDVNRETIILGPGEAVYQVDNMLSNYVAYDISDSNNPIRVQVEKTGNRIRFSAGNPNAPSKVWLENRLSIKEVGSMERLRFRNLLSQPADYIIVSHRNLRRQSSVHPDPVRAYAQYRASRDGGSYDTLTVNIGELYDQFSFGEKTPLAVFEFLKAYYPRHRPEYLLLIGRSMGMLSTVRQGGITHFYRNRPDLFTFQDLIPPAGYPYADNNYAIGLDPANPLVPALAIGRIPARTPQDVTNYLEKAKEKDALGATEDWQKELVHLSGGISAFELTRFFNFLNGFKSIAEGPFLGGNVKTYRKRSNSTVELIDISSDVNKGVSMITFFGHAGPTVIDIEIGLASDPTMGYNNRGKYPMILMNGCDAGNSYGNVTTFGEDWIVTPSKGAANFLAHANIGVDIYLRRYSESIYTMAFADSSMIYRSVGQVRREAEKLFYLRYGTSVVNRSHAEQLVLLGDPAMRIFPADKADYAIRAEDVELTGVDGDDLNANAERLKLVFYLQNLGRVDLDSVEIKVSRRLPDGTTVDYPNDRIAPVFRRDTIEFIVPNTGVNAFGDNNFTITINPSRSIPEMTFINNSVTVNKFIPRSGTLNVLPYNFAIVNEGNVKLTTQVQGKLLEPRNLVFQLDTDPNFSSARRREVRLTTANIASWEVDIFQNVTQADSVTFYWRTRFLEPKEGESEDWTVSSFSYIQNGPEGWTQRVLPQMSTNLLNNLEIDFNRREWKFKDTQVDFEVFTFGNRIDSLSSRNVQFILEGVPQIIDSFVDGSARVCPDGSLGLVAFDQRSLTPYLAIPVPGFDILDGRSCGKVPQIIQNIRNAWIERPGFGVEDYVNGVKDGDYVVIFSIGAVNFQQWSDVTIQKLKELGANEAVLRNLKNGDPYILFGRKGMRPGESIEIVADENLDPEANEQIITFETTLNGYFTSASILTPRIGPASEWKVFFNEVRKRDWINEELTHFDVYGVTPSGDEQEIFSSVQEAQLDLSNINPNAYPFLRLRYAMEDEEASAAAQLAKWQVNYTGVPEGVLIFKGKEENVRLQEGEEHVLNFEFVNISKFDFLDSLVVEWTITNNAQRKSRKFSKKIPAVKAGESQEFPILFNSIGWGGTNIVEVFANPRIIMEQTFRNNLIGLDDYYLVNPDNTTSILDVHFDGVYIMDGDIVSPTVMITSLLRNEKSLIFKKDTLGMELFLRKQCDGCQFEKVNFSSPKVNWSEATENSSFKVELRPGPLEDGMYTFRVVTEDLGIDKPYEINFEVINEASITNFYPYPNPFSSSVRFVFTVTGTEVPDQIKIQIMTVTGRVVREILQDELGPLRIGNNITEYAWDGRDEFGDQLANGVYIYRVLVRKNGTFVEPRATAGDKAFKQGYGKMYLLR</sequence>
<reference evidence="2 3" key="1">
    <citation type="submission" date="2018-03" db="EMBL/GenBank/DDBJ databases">
        <title>Genomic Encyclopedia of Archaeal and Bacterial Type Strains, Phase II (KMG-II): from individual species to whole genera.</title>
        <authorList>
            <person name="Goeker M."/>
        </authorList>
    </citation>
    <scope>NUCLEOTIDE SEQUENCE [LARGE SCALE GENOMIC DNA]</scope>
    <source>
        <strain evidence="2 3">DSM 28057</strain>
    </source>
</reference>